<dbReference type="InterPro" id="IPR036271">
    <property type="entry name" value="Tet_transcr_reg_TetR-rel_C_sf"/>
</dbReference>
<protein>
    <recommendedName>
        <fullName evidence="1">Tetracyclin repressor-like C-terminal domain-containing protein</fullName>
    </recommendedName>
</protein>
<reference evidence="2" key="1">
    <citation type="submission" date="2020-12" db="EMBL/GenBank/DDBJ databases">
        <title>Antrihabitans popcorni sp. nov. and Antrihabitans auranticaus sp. nov., isolated from a larva cave.</title>
        <authorList>
            <person name="Lee S.D."/>
            <person name="Kim I.S."/>
        </authorList>
    </citation>
    <scope>NUCLEOTIDE SEQUENCE</scope>
    <source>
        <strain evidence="2">YC3-6</strain>
    </source>
</reference>
<feature type="domain" description="Tetracyclin repressor-like C-terminal" evidence="1">
    <location>
        <begin position="34"/>
        <end position="152"/>
    </location>
</feature>
<dbReference type="Proteomes" id="UP000655868">
    <property type="component" value="Unassembled WGS sequence"/>
</dbReference>
<accession>A0A934NMX7</accession>
<proteinExistence type="predicted"/>
<dbReference type="InterPro" id="IPR041678">
    <property type="entry name" value="TetR_C_16"/>
</dbReference>
<evidence type="ECO:0000313" key="2">
    <source>
        <dbReference type="EMBL" id="MBJ8338105.1"/>
    </source>
</evidence>
<dbReference type="SUPFAM" id="SSF48498">
    <property type="entry name" value="Tetracyclin repressor-like, C-terminal domain"/>
    <property type="match status" value="1"/>
</dbReference>
<evidence type="ECO:0000313" key="3">
    <source>
        <dbReference type="Proteomes" id="UP000655868"/>
    </source>
</evidence>
<gene>
    <name evidence="2" type="ORF">JGU71_04330</name>
</gene>
<organism evidence="2 3">
    <name type="scientific">Antrihabitans stalagmiti</name>
    <dbReference type="NCBI Taxonomy" id="2799499"/>
    <lineage>
        <taxon>Bacteria</taxon>
        <taxon>Bacillati</taxon>
        <taxon>Actinomycetota</taxon>
        <taxon>Actinomycetes</taxon>
        <taxon>Mycobacteriales</taxon>
        <taxon>Nocardiaceae</taxon>
        <taxon>Antrihabitans</taxon>
    </lineage>
</organism>
<dbReference type="RefSeq" id="WP_199702603.1">
    <property type="nucleotide sequence ID" value="NZ_JAEMNV010000001.1"/>
</dbReference>
<dbReference type="Pfam" id="PF17920">
    <property type="entry name" value="TetR_C_16"/>
    <property type="match status" value="1"/>
</dbReference>
<name>A0A934NMX7_9NOCA</name>
<dbReference type="EMBL" id="JAEMNV010000001">
    <property type="protein sequence ID" value="MBJ8338105.1"/>
    <property type="molecule type" value="Genomic_DNA"/>
</dbReference>
<dbReference type="Gene3D" id="1.10.357.10">
    <property type="entry name" value="Tetracycline Repressor, domain 2"/>
    <property type="match status" value="1"/>
</dbReference>
<comment type="caution">
    <text evidence="2">The sequence shown here is derived from an EMBL/GenBank/DDBJ whole genome shotgun (WGS) entry which is preliminary data.</text>
</comment>
<sequence length="154" mass="16502">MSAVAETEGSAAFTEYGEALAAAAVEAHTGDRAQLGETLIGTFLKFWDDPQLRPQLLEKYRAAFTSETGAAEMRHFMSSGLFAQAVGKLDDPPKNIEEVAKLLGVPPLQVNAAVSQVMGVIMLRYVVKVEPIASAAPEEIRAIIAPTVQRYLVG</sequence>
<keyword evidence="3" id="KW-1185">Reference proteome</keyword>
<dbReference type="AlphaFoldDB" id="A0A934NMX7"/>
<evidence type="ECO:0000259" key="1">
    <source>
        <dbReference type="Pfam" id="PF17920"/>
    </source>
</evidence>